<dbReference type="OrthoDB" id="2425412at2759"/>
<feature type="region of interest" description="Disordered" evidence="1">
    <location>
        <begin position="472"/>
        <end position="510"/>
    </location>
</feature>
<proteinExistence type="predicted"/>
<protein>
    <submittedName>
        <fullName evidence="3">Uncharacterized protein</fullName>
    </submittedName>
</protein>
<organism evidence="3 4">
    <name type="scientific">Linnemannia hyalina</name>
    <dbReference type="NCBI Taxonomy" id="64524"/>
    <lineage>
        <taxon>Eukaryota</taxon>
        <taxon>Fungi</taxon>
        <taxon>Fungi incertae sedis</taxon>
        <taxon>Mucoromycota</taxon>
        <taxon>Mortierellomycotina</taxon>
        <taxon>Mortierellomycetes</taxon>
        <taxon>Mortierellales</taxon>
        <taxon>Mortierellaceae</taxon>
        <taxon>Linnemannia</taxon>
    </lineage>
</organism>
<feature type="compositionally biased region" description="Low complexity" evidence="1">
    <location>
        <begin position="228"/>
        <end position="246"/>
    </location>
</feature>
<feature type="region of interest" description="Disordered" evidence="1">
    <location>
        <begin position="742"/>
        <end position="841"/>
    </location>
</feature>
<dbReference type="AlphaFoldDB" id="A0A9P7XSX6"/>
<comment type="caution">
    <text evidence="3">The sequence shown here is derived from an EMBL/GenBank/DDBJ whole genome shotgun (WGS) entry which is preliminary data.</text>
</comment>
<feature type="region of interest" description="Disordered" evidence="1">
    <location>
        <begin position="176"/>
        <end position="253"/>
    </location>
</feature>
<evidence type="ECO:0000313" key="3">
    <source>
        <dbReference type="EMBL" id="KAG9065354.1"/>
    </source>
</evidence>
<accession>A0A9P7XSX6</accession>
<keyword evidence="2" id="KW-1133">Transmembrane helix</keyword>
<feature type="compositionally biased region" description="Basic residues" evidence="1">
    <location>
        <begin position="631"/>
        <end position="647"/>
    </location>
</feature>
<feature type="non-terminal residue" evidence="3">
    <location>
        <position position="1"/>
    </location>
</feature>
<feature type="region of interest" description="Disordered" evidence="1">
    <location>
        <begin position="387"/>
        <end position="432"/>
    </location>
</feature>
<evidence type="ECO:0000256" key="2">
    <source>
        <dbReference type="SAM" id="Phobius"/>
    </source>
</evidence>
<feature type="compositionally biased region" description="Low complexity" evidence="1">
    <location>
        <begin position="480"/>
        <end position="494"/>
    </location>
</feature>
<gene>
    <name evidence="3" type="ORF">KI688_002679</name>
</gene>
<feature type="compositionally biased region" description="Polar residues" evidence="1">
    <location>
        <begin position="102"/>
        <end position="122"/>
    </location>
</feature>
<feature type="region of interest" description="Disordered" evidence="1">
    <location>
        <begin position="84"/>
        <end position="122"/>
    </location>
</feature>
<feature type="compositionally biased region" description="Basic and acidic residues" evidence="1">
    <location>
        <begin position="405"/>
        <end position="421"/>
    </location>
</feature>
<evidence type="ECO:0000256" key="1">
    <source>
        <dbReference type="SAM" id="MobiDB-lite"/>
    </source>
</evidence>
<evidence type="ECO:0000313" key="4">
    <source>
        <dbReference type="Proteomes" id="UP000707451"/>
    </source>
</evidence>
<name>A0A9P7XSX6_9FUNG</name>
<keyword evidence="2" id="KW-0812">Transmembrane</keyword>
<reference evidence="3" key="1">
    <citation type="submission" date="2021-06" db="EMBL/GenBank/DDBJ databases">
        <title>Genome Sequence of Mortierella hyaline Strain SCG-10, a Cold-Adapted, Nitrate-Reducing Fungus Isolated from Soil in Minnesota, USA.</title>
        <authorList>
            <person name="Aldossari N."/>
        </authorList>
    </citation>
    <scope>NUCLEOTIDE SEQUENCE</scope>
    <source>
        <strain evidence="3">SCG-10</strain>
    </source>
</reference>
<feature type="region of interest" description="Disordered" evidence="1">
    <location>
        <begin position="556"/>
        <end position="590"/>
    </location>
</feature>
<feature type="transmembrane region" description="Helical" evidence="2">
    <location>
        <begin position="688"/>
        <end position="709"/>
    </location>
</feature>
<feature type="region of interest" description="Disordered" evidence="1">
    <location>
        <begin position="627"/>
        <end position="649"/>
    </location>
</feature>
<sequence length="841" mass="90677">QGHTDTLDGNDAEAEADADTVYKGLSLLAKFEAAVSEAGELTVQSNLRTQSLGQPLSPSPIHILCDGAGGRVSALLTPTLEAVETNQSNSGTTGGSRGSVNLSAAQSDTPTNSRSNSTIFSSKSKPFHATFSTNTGGFSSTRSVETTDSLQKDALPHVNDDIVAAGNDDDRVIDVGCLPSADGGPMALPASYRDGVTDGPSAPFESRTSPLPVPTAHLHSQHIESPLQQQQQQQQQQKRQQNQHQQTNNHPRDAEDNAMSMVIHHKVDNEIIQSRMDIEHRRQTYNSTQQQQHHHLHLPPFPPAVAKTAGSNSKMTMTTRGRVSNMPPFDRQHRFARRDYTSPTYLEDFVLTRRGSINDKNWTTSLTPRATVLPFKLAIDAQKQALKGLKTSDAAPPSESSPSPERNRWLPESSPGHEIHPPTEPGPVYGVNRPKFTHRHAMYDVPFYGIENVEISSSRYRLLTQLDSTKALGEADEGRNSSGVGVGVSRSGYGREVGDEGEGGWPSPLSDHREHIWSIAHEDEYGPETGAGAVEENMMLRERLKRAQVILPVLRPMPPAISPTSGSGSGSRSGEAQLRQGYRGGGGAKDLRIDVEQGSQVEFSQMTVSSSASRSTNATKSNSVQLIPMSHHGHGHGQVPRRPRKPRAVSEGVYGPDTFQESLELLKYVPERPRGWRAKTLTITQQHWKTWLCVGTMFVAAIVLPLVLIKKKDNGSGSNEAARVGQGGEDLGFEGRATVMATGMESSGGDGRKTVVTKTAKPSSTRSVTATTTSTSVTASASSSRLAAAPTSKATTAKRSTTARTSSRRRSKVTRTATSRPFSRTVAPTRTSTSRASSPTV</sequence>
<dbReference type="EMBL" id="JAHRHY010000012">
    <property type="protein sequence ID" value="KAG9065354.1"/>
    <property type="molecule type" value="Genomic_DNA"/>
</dbReference>
<feature type="compositionally biased region" description="Low complexity" evidence="1">
    <location>
        <begin position="814"/>
        <end position="841"/>
    </location>
</feature>
<feature type="compositionally biased region" description="Low complexity" evidence="1">
    <location>
        <begin position="762"/>
        <end position="805"/>
    </location>
</feature>
<keyword evidence="4" id="KW-1185">Reference proteome</keyword>
<keyword evidence="2" id="KW-0472">Membrane</keyword>
<dbReference type="Proteomes" id="UP000707451">
    <property type="component" value="Unassembled WGS sequence"/>
</dbReference>